<reference evidence="3" key="2">
    <citation type="submission" date="2015-01" db="EMBL/GenBank/DDBJ databases">
        <title>Evolutionary Origins and Diversification of the Mycorrhizal Mutualists.</title>
        <authorList>
            <consortium name="DOE Joint Genome Institute"/>
            <consortium name="Mycorrhizal Genomics Consortium"/>
            <person name="Kohler A."/>
            <person name="Kuo A."/>
            <person name="Nagy L.G."/>
            <person name="Floudas D."/>
            <person name="Copeland A."/>
            <person name="Barry K.W."/>
            <person name="Cichocki N."/>
            <person name="Veneault-Fourrey C."/>
            <person name="LaButti K."/>
            <person name="Lindquist E.A."/>
            <person name="Lipzen A."/>
            <person name="Lundell T."/>
            <person name="Morin E."/>
            <person name="Murat C."/>
            <person name="Riley R."/>
            <person name="Ohm R."/>
            <person name="Sun H."/>
            <person name="Tunlid A."/>
            <person name="Henrissat B."/>
            <person name="Grigoriev I.V."/>
            <person name="Hibbett D.S."/>
            <person name="Martin F."/>
        </authorList>
    </citation>
    <scope>NUCLEOTIDE SEQUENCE [LARGE SCALE GENOMIC DNA]</scope>
    <source>
        <strain evidence="3">Foug A</strain>
    </source>
</reference>
<feature type="chain" id="PRO_5002160061" evidence="1">
    <location>
        <begin position="22"/>
        <end position="519"/>
    </location>
</feature>
<dbReference type="InParanoid" id="A0A0C2ZFC5"/>
<evidence type="ECO:0000256" key="1">
    <source>
        <dbReference type="SAM" id="SignalP"/>
    </source>
</evidence>
<dbReference type="Proteomes" id="UP000053989">
    <property type="component" value="Unassembled WGS sequence"/>
</dbReference>
<proteinExistence type="predicted"/>
<sequence length="519" mass="56133">MWKAVSSVLRSSLLTAKATLAEPVGFVGLGELKISSFLLNKVDTWSAKGSDRYISWSAIRPILRFLSSFTTAVHFEIGLGPVCAEEHPFIFRVASLRVVAMGVRFNDFGRSLSLGWIHVVLFGHHFVEVSDCHCGPPRRLRGGALIGLEPGVGMGLVVKKCCYSWWAGSLLPTRWLKKLQGLPNGFIKTIGLRFGFCLKGPAAFLSCVWSCVLPRFMQPLGSDFVGKSSQGGCGRFGHVQVWVVNLWGLLVRGVVSFTHGSVLSSRGQVWYICNDLWAIPARDQREGAEPPWVGQRSGRLGMRTGFWGGLFLSGGSDQVDHLHNGSSGYIPASTLKGSVIGSNEVYQVRLPMQRIREGVMFGWKGSASKVMSGEDHTLWAKMTSVISADISLTKNSPTIPLWVGRKLSMGIGVKYEVLQGAAELKDTIPCVVSVIAEREWIRQGMCTTVAAWFDTGGGVEGGRCGVSFGGVHGVADPPKALGHFGGVHVLTVLGCWGWLWWGFLVSLIKVVTVQGGGGA</sequence>
<reference evidence="2 3" key="1">
    <citation type="submission" date="2014-04" db="EMBL/GenBank/DDBJ databases">
        <authorList>
            <consortium name="DOE Joint Genome Institute"/>
            <person name="Kuo A."/>
            <person name="Kohler A."/>
            <person name="Nagy L.G."/>
            <person name="Floudas D."/>
            <person name="Copeland A."/>
            <person name="Barry K.W."/>
            <person name="Cichocki N."/>
            <person name="Veneault-Fourrey C."/>
            <person name="LaButti K."/>
            <person name="Lindquist E.A."/>
            <person name="Lipzen A."/>
            <person name="Lundell T."/>
            <person name="Morin E."/>
            <person name="Murat C."/>
            <person name="Sun H."/>
            <person name="Tunlid A."/>
            <person name="Henrissat B."/>
            <person name="Grigoriev I.V."/>
            <person name="Hibbett D.S."/>
            <person name="Martin F."/>
            <person name="Nordberg H.P."/>
            <person name="Cantor M.N."/>
            <person name="Hua S.X."/>
        </authorList>
    </citation>
    <scope>NUCLEOTIDE SEQUENCE [LARGE SCALE GENOMIC DNA]</scope>
    <source>
        <strain evidence="2 3">Foug A</strain>
    </source>
</reference>
<feature type="signal peptide" evidence="1">
    <location>
        <begin position="1"/>
        <end position="21"/>
    </location>
</feature>
<organism evidence="2 3">
    <name type="scientific">Scleroderma citrinum Foug A</name>
    <dbReference type="NCBI Taxonomy" id="1036808"/>
    <lineage>
        <taxon>Eukaryota</taxon>
        <taxon>Fungi</taxon>
        <taxon>Dikarya</taxon>
        <taxon>Basidiomycota</taxon>
        <taxon>Agaricomycotina</taxon>
        <taxon>Agaricomycetes</taxon>
        <taxon>Agaricomycetidae</taxon>
        <taxon>Boletales</taxon>
        <taxon>Sclerodermatineae</taxon>
        <taxon>Sclerodermataceae</taxon>
        <taxon>Scleroderma</taxon>
    </lineage>
</organism>
<evidence type="ECO:0000313" key="3">
    <source>
        <dbReference type="Proteomes" id="UP000053989"/>
    </source>
</evidence>
<accession>A0A0C2ZFC5</accession>
<keyword evidence="1" id="KW-0732">Signal</keyword>
<evidence type="ECO:0000313" key="2">
    <source>
        <dbReference type="EMBL" id="KIM60408.1"/>
    </source>
</evidence>
<gene>
    <name evidence="2" type="ORF">SCLCIDRAFT_9712</name>
</gene>
<name>A0A0C2ZFC5_9AGAM</name>
<dbReference type="AlphaFoldDB" id="A0A0C2ZFC5"/>
<dbReference type="HOGENOM" id="CLU_524928_0_0_1"/>
<protein>
    <submittedName>
        <fullName evidence="2">Uncharacterized protein</fullName>
    </submittedName>
</protein>
<keyword evidence="3" id="KW-1185">Reference proteome</keyword>
<dbReference type="EMBL" id="KN822062">
    <property type="protein sequence ID" value="KIM60408.1"/>
    <property type="molecule type" value="Genomic_DNA"/>
</dbReference>